<dbReference type="Proteomes" id="UP001151478">
    <property type="component" value="Unassembled WGS sequence"/>
</dbReference>
<organism evidence="1 2">
    <name type="scientific">Polaribacter ponticola</name>
    <dbReference type="NCBI Taxonomy" id="2978475"/>
    <lineage>
        <taxon>Bacteria</taxon>
        <taxon>Pseudomonadati</taxon>
        <taxon>Bacteroidota</taxon>
        <taxon>Flavobacteriia</taxon>
        <taxon>Flavobacteriales</taxon>
        <taxon>Flavobacteriaceae</taxon>
    </lineage>
</organism>
<sequence>MKSLQKTIYFTLLLFLSSCSDNLNFDQLDDVVITPVYTSSLAYFTILPIQFFDETGTIQQSEISDVSGFRVFENDYLKNNLIKLDFNVEIKNEFDRDFTINVEFLDDNNNVTYKFSPLNIESSNLNYLYIEEIDVLANQNIKNTTHVKINARLENSTSPLNSNGTSEFEFKSAVTLYIEKGI</sequence>
<protein>
    <submittedName>
        <fullName evidence="1">Uncharacterized protein</fullName>
    </submittedName>
</protein>
<evidence type="ECO:0000313" key="2">
    <source>
        <dbReference type="Proteomes" id="UP001151478"/>
    </source>
</evidence>
<comment type="caution">
    <text evidence="1">The sequence shown here is derived from an EMBL/GenBank/DDBJ whole genome shotgun (WGS) entry which is preliminary data.</text>
</comment>
<reference evidence="1" key="1">
    <citation type="submission" date="2023-02" db="EMBL/GenBank/DDBJ databases">
        <title>Polaribacter ponticola sp. nov., isolated from seawater.</title>
        <authorList>
            <person name="Baek J.H."/>
            <person name="Kim J.M."/>
            <person name="Choi D.G."/>
            <person name="Jeon C.O."/>
        </authorList>
    </citation>
    <scope>NUCLEOTIDE SEQUENCE</scope>
    <source>
        <strain evidence="1">MSW5</strain>
    </source>
</reference>
<keyword evidence="2" id="KW-1185">Reference proteome</keyword>
<gene>
    <name evidence="1" type="ORF">N5A56_010160</name>
</gene>
<accession>A0ABT5S9G5</accession>
<dbReference type="EMBL" id="JAOSLC020000003">
    <property type="protein sequence ID" value="MDD7914755.1"/>
    <property type="molecule type" value="Genomic_DNA"/>
</dbReference>
<name>A0ABT5S9G5_9FLAO</name>
<dbReference type="RefSeq" id="WP_265725357.1">
    <property type="nucleotide sequence ID" value="NZ_JAOSLC020000003.1"/>
</dbReference>
<evidence type="ECO:0000313" key="1">
    <source>
        <dbReference type="EMBL" id="MDD7914755.1"/>
    </source>
</evidence>
<proteinExistence type="predicted"/>
<dbReference type="PROSITE" id="PS51257">
    <property type="entry name" value="PROKAR_LIPOPROTEIN"/>
    <property type="match status" value="1"/>
</dbReference>